<sequence>MLSEYDTKKTEQEAEKHKEEDEGQRKKGRNIRDTYTPKDYTGSIIPVQIAINSGNQCGITTILGLNDANKYYIQIKV</sequence>
<accession>A0ACB9HXG7</accession>
<evidence type="ECO:0000313" key="1">
    <source>
        <dbReference type="EMBL" id="KAI3799820.1"/>
    </source>
</evidence>
<evidence type="ECO:0000313" key="2">
    <source>
        <dbReference type="Proteomes" id="UP001056120"/>
    </source>
</evidence>
<organism evidence="1 2">
    <name type="scientific">Smallanthus sonchifolius</name>
    <dbReference type="NCBI Taxonomy" id="185202"/>
    <lineage>
        <taxon>Eukaryota</taxon>
        <taxon>Viridiplantae</taxon>
        <taxon>Streptophyta</taxon>
        <taxon>Embryophyta</taxon>
        <taxon>Tracheophyta</taxon>
        <taxon>Spermatophyta</taxon>
        <taxon>Magnoliopsida</taxon>
        <taxon>eudicotyledons</taxon>
        <taxon>Gunneridae</taxon>
        <taxon>Pentapetalae</taxon>
        <taxon>asterids</taxon>
        <taxon>campanulids</taxon>
        <taxon>Asterales</taxon>
        <taxon>Asteraceae</taxon>
        <taxon>Asteroideae</taxon>
        <taxon>Heliantheae alliance</taxon>
        <taxon>Millerieae</taxon>
        <taxon>Smallanthus</taxon>
    </lineage>
</organism>
<protein>
    <submittedName>
        <fullName evidence="1">Uncharacterized protein</fullName>
    </submittedName>
</protein>
<proteinExistence type="predicted"/>
<keyword evidence="2" id="KW-1185">Reference proteome</keyword>
<reference evidence="2" key="1">
    <citation type="journal article" date="2022" name="Mol. Ecol. Resour.">
        <title>The genomes of chicory, endive, great burdock and yacon provide insights into Asteraceae palaeo-polyploidization history and plant inulin production.</title>
        <authorList>
            <person name="Fan W."/>
            <person name="Wang S."/>
            <person name="Wang H."/>
            <person name="Wang A."/>
            <person name="Jiang F."/>
            <person name="Liu H."/>
            <person name="Zhao H."/>
            <person name="Xu D."/>
            <person name="Zhang Y."/>
        </authorList>
    </citation>
    <scope>NUCLEOTIDE SEQUENCE [LARGE SCALE GENOMIC DNA]</scope>
    <source>
        <strain evidence="2">cv. Yunnan</strain>
    </source>
</reference>
<dbReference type="Proteomes" id="UP001056120">
    <property type="component" value="Linkage Group LG11"/>
</dbReference>
<reference evidence="1 2" key="2">
    <citation type="journal article" date="2022" name="Mol. Ecol. Resour.">
        <title>The genomes of chicory, endive, great burdock and yacon provide insights into Asteraceae paleo-polyploidization history and plant inulin production.</title>
        <authorList>
            <person name="Fan W."/>
            <person name="Wang S."/>
            <person name="Wang H."/>
            <person name="Wang A."/>
            <person name="Jiang F."/>
            <person name="Liu H."/>
            <person name="Zhao H."/>
            <person name="Xu D."/>
            <person name="Zhang Y."/>
        </authorList>
    </citation>
    <scope>NUCLEOTIDE SEQUENCE [LARGE SCALE GENOMIC DNA]</scope>
    <source>
        <strain evidence="2">cv. Yunnan</strain>
        <tissue evidence="1">Leaves</tissue>
    </source>
</reference>
<gene>
    <name evidence="1" type="ORF">L1987_35124</name>
</gene>
<comment type="caution">
    <text evidence="1">The sequence shown here is derived from an EMBL/GenBank/DDBJ whole genome shotgun (WGS) entry which is preliminary data.</text>
</comment>
<name>A0ACB9HXG7_9ASTR</name>
<dbReference type="EMBL" id="CM042028">
    <property type="protein sequence ID" value="KAI3799820.1"/>
    <property type="molecule type" value="Genomic_DNA"/>
</dbReference>